<keyword evidence="5" id="KW-1185">Reference proteome</keyword>
<evidence type="ECO:0000313" key="5">
    <source>
        <dbReference type="Proteomes" id="UP000617743"/>
    </source>
</evidence>
<protein>
    <recommendedName>
        <fullName evidence="3">NACHT domain-containing protein</fullName>
    </recommendedName>
</protein>
<proteinExistence type="predicted"/>
<reference evidence="5" key="1">
    <citation type="journal article" date="2019" name="Int. J. Syst. Evol. Microbiol.">
        <title>The Global Catalogue of Microorganisms (GCM) 10K type strain sequencing project: providing services to taxonomists for standard genome sequencing and annotation.</title>
        <authorList>
            <consortium name="The Broad Institute Genomics Platform"/>
            <consortium name="The Broad Institute Genome Sequencing Center for Infectious Disease"/>
            <person name="Wu L."/>
            <person name="Ma J."/>
        </authorList>
    </citation>
    <scope>NUCLEOTIDE SEQUENCE [LARGE SCALE GENOMIC DNA]</scope>
    <source>
        <strain evidence="5">JCM 4866</strain>
    </source>
</reference>
<feature type="compositionally biased region" description="Basic and acidic residues" evidence="1">
    <location>
        <begin position="777"/>
        <end position="802"/>
    </location>
</feature>
<evidence type="ECO:0000256" key="2">
    <source>
        <dbReference type="SAM" id="Phobius"/>
    </source>
</evidence>
<evidence type="ECO:0000313" key="4">
    <source>
        <dbReference type="EMBL" id="GGX00692.1"/>
    </source>
</evidence>
<feature type="transmembrane region" description="Helical" evidence="2">
    <location>
        <begin position="117"/>
        <end position="136"/>
    </location>
</feature>
<dbReference type="InterPro" id="IPR007111">
    <property type="entry name" value="NACHT_NTPase"/>
</dbReference>
<dbReference type="EMBL" id="BMWC01000004">
    <property type="protein sequence ID" value="GGX00692.1"/>
    <property type="molecule type" value="Genomic_DNA"/>
</dbReference>
<dbReference type="RefSeq" id="WP_229906436.1">
    <property type="nucleotide sequence ID" value="NZ_BMWC01000004.1"/>
</dbReference>
<dbReference type="SUPFAM" id="SSF52540">
    <property type="entry name" value="P-loop containing nucleoside triphosphate hydrolases"/>
    <property type="match status" value="1"/>
</dbReference>
<organism evidence="4 5">
    <name type="scientific">Streptomyces lomondensis</name>
    <dbReference type="NCBI Taxonomy" id="68229"/>
    <lineage>
        <taxon>Bacteria</taxon>
        <taxon>Bacillati</taxon>
        <taxon>Actinomycetota</taxon>
        <taxon>Actinomycetes</taxon>
        <taxon>Kitasatosporales</taxon>
        <taxon>Streptomycetaceae</taxon>
        <taxon>Streptomyces</taxon>
    </lineage>
</organism>
<accession>A0ABQ2X5F9</accession>
<dbReference type="Gene3D" id="3.40.50.300">
    <property type="entry name" value="P-loop containing nucleotide triphosphate hydrolases"/>
    <property type="match status" value="1"/>
</dbReference>
<feature type="transmembrane region" description="Helical" evidence="2">
    <location>
        <begin position="61"/>
        <end position="86"/>
    </location>
</feature>
<dbReference type="Proteomes" id="UP000617743">
    <property type="component" value="Unassembled WGS sequence"/>
</dbReference>
<sequence length="1154" mass="130010">MNGGTSAPQTPAPPREGGLSRLLRRALLDGLGVRRALHRRRLMRQGYDRTRVWRVRKSGGYVALLVLTFLGAMLLLFLVVTAVITLPQEKSFQSPVRWVDQQCKPDDGFSCTVLQSLFMPFLTLALATVTYLFFRFSHVRRAYLRKARLDPHELVETAGGIFGRVVGRDQLCSVLMEDLRDRRFRRTHVVVGGIGTGKTALVVLLTQRLAERGAVPVPLRLRAADESLDFRELAFARFYREVQGHIRSDAEAEKVWRRLCQQGRIVVLADGLEEALTAEGLTEERDSIIRLAIRRANDEGLPLIITSRPHDSLRGMEASLTELEPLSEEAALTYISSGGAGEDRQRLDWIVERAGIAEAPTYLEIAAELHEQGLLERALSGSGEEEAVETRGGDRASLRFHLFETWLSALISGRFRPDLPLSPEERRSTVHYLSALACVGLALDTSEVRFTDVVDEQDPDRSRFPEIVRELARRVGDSGIDLRLAAHWGARMELVELGGDRVRFQHSVIQAQLGARFLNAVIHPDVPAQPTEGRYFPAALQSPGRELLIAMVLHSRLPDGACVHEEPGAAGPDGTRWCPVSAARDLLMEAACQAQTVRTTGHDNNDKQGVRPLFGRTLHSKALELYAAALEIDSVEARPEQHLIAMRLCTSWPDLRARDPHTLRTAKALLVTRFGEAMRGVAQRQTLRPAYLELFEIARLEPSYAVRLAIAQEIGAGGDLAFAALQPRLRGPQVVVGQRVEREPDWREKLWVGQQPELVGERETRQRRRGEGQVARMKRELKEREEQRRQERRREREDREAEERQWRDNTLCAWLVPLLVGSVTTHRHQDTPYAFLESWVRRVGIPEDSADAPAGLDLSVEVALAQGFKYAANRRHRHPHARPEAREYLSEQAWDMLKRTRFWFTRLTLLHALTLWDLPDGATAGFPSRGHGSDPAQQVRQWLARPDGEPEHPFVTAAGKLCVWALETRQPERFLWIDESGVAAHVGSQTSRGEARKHNLWIPPSTGWSALHPSAQQLLADVLLLLNLAERGDWPTDRIRRLKHTARPDLPPCLTLDRTPLDPGRTAVRTASSQAGSNCRDDCAFELCPYPPKGLDGQRVELGEAFCRAQFTLLSRSRSPLRPKASWQRRAHLGELRRFWEVMGHRAQHNAKAR</sequence>
<keyword evidence="2" id="KW-1133">Transmembrane helix</keyword>
<keyword evidence="2" id="KW-0472">Membrane</keyword>
<gene>
    <name evidence="4" type="ORF">GCM10010383_33390</name>
</gene>
<feature type="region of interest" description="Disordered" evidence="1">
    <location>
        <begin position="761"/>
        <end position="802"/>
    </location>
</feature>
<comment type="caution">
    <text evidence="4">The sequence shown here is derived from an EMBL/GenBank/DDBJ whole genome shotgun (WGS) entry which is preliminary data.</text>
</comment>
<dbReference type="Pfam" id="PF05729">
    <property type="entry name" value="NACHT"/>
    <property type="match status" value="1"/>
</dbReference>
<keyword evidence="2" id="KW-0812">Transmembrane</keyword>
<feature type="transmembrane region" description="Helical" evidence="2">
    <location>
        <begin position="189"/>
        <end position="210"/>
    </location>
</feature>
<evidence type="ECO:0000259" key="3">
    <source>
        <dbReference type="Pfam" id="PF05729"/>
    </source>
</evidence>
<evidence type="ECO:0000256" key="1">
    <source>
        <dbReference type="SAM" id="MobiDB-lite"/>
    </source>
</evidence>
<dbReference type="InterPro" id="IPR027417">
    <property type="entry name" value="P-loop_NTPase"/>
</dbReference>
<name>A0ABQ2X5F9_9ACTN</name>
<feature type="domain" description="NACHT" evidence="3">
    <location>
        <begin position="186"/>
        <end position="335"/>
    </location>
</feature>